<evidence type="ECO:0000256" key="4">
    <source>
        <dbReference type="PROSITE-ProRule" id="PRU00433"/>
    </source>
</evidence>
<feature type="domain" description="Cytochrome c" evidence="5">
    <location>
        <begin position="54"/>
        <end position="140"/>
    </location>
</feature>
<dbReference type="PROSITE" id="PS51007">
    <property type="entry name" value="CYTC"/>
    <property type="match status" value="1"/>
</dbReference>
<gene>
    <name evidence="6" type="ORF">ACFSUD_00410</name>
</gene>
<evidence type="ECO:0000259" key="5">
    <source>
        <dbReference type="PROSITE" id="PS51007"/>
    </source>
</evidence>
<keyword evidence="1 4" id="KW-0349">Heme</keyword>
<sequence length="146" mass="15483">MKWGTIIALLIAAAALIFYLTQDRSGGPNNAGVAETPLPEGALVAVTLPASLSDQEKMGERAYDATCATCHGANAQGQDGIAPPLVHKIYEPSHHGDMAFLVAAKNGVRAHHWNFGNMPPIEGITQAEVRDIVAYVRALQRANGIE</sequence>
<accession>A0ABW5TXS5</accession>
<keyword evidence="7" id="KW-1185">Reference proteome</keyword>
<dbReference type="SUPFAM" id="SSF46626">
    <property type="entry name" value="Cytochrome c"/>
    <property type="match status" value="1"/>
</dbReference>
<keyword evidence="2 4" id="KW-0479">Metal-binding</keyword>
<dbReference type="EMBL" id="JBHUMP010000001">
    <property type="protein sequence ID" value="MFD2738022.1"/>
    <property type="molecule type" value="Genomic_DNA"/>
</dbReference>
<dbReference type="RefSeq" id="WP_386370284.1">
    <property type="nucleotide sequence ID" value="NZ_JBHUMP010000001.1"/>
</dbReference>
<evidence type="ECO:0000256" key="2">
    <source>
        <dbReference type="ARBA" id="ARBA00022723"/>
    </source>
</evidence>
<proteinExistence type="predicted"/>
<evidence type="ECO:0000313" key="6">
    <source>
        <dbReference type="EMBL" id="MFD2738022.1"/>
    </source>
</evidence>
<dbReference type="Gene3D" id="1.10.760.10">
    <property type="entry name" value="Cytochrome c-like domain"/>
    <property type="match status" value="1"/>
</dbReference>
<dbReference type="InterPro" id="IPR009056">
    <property type="entry name" value="Cyt_c-like_dom"/>
</dbReference>
<evidence type="ECO:0000256" key="1">
    <source>
        <dbReference type="ARBA" id="ARBA00022617"/>
    </source>
</evidence>
<evidence type="ECO:0000313" key="7">
    <source>
        <dbReference type="Proteomes" id="UP001597474"/>
    </source>
</evidence>
<keyword evidence="3 4" id="KW-0408">Iron</keyword>
<reference evidence="7" key="1">
    <citation type="journal article" date="2019" name="Int. J. Syst. Evol. Microbiol.">
        <title>The Global Catalogue of Microorganisms (GCM) 10K type strain sequencing project: providing services to taxonomists for standard genome sequencing and annotation.</title>
        <authorList>
            <consortium name="The Broad Institute Genomics Platform"/>
            <consortium name="The Broad Institute Genome Sequencing Center for Infectious Disease"/>
            <person name="Wu L."/>
            <person name="Ma J."/>
        </authorList>
    </citation>
    <scope>NUCLEOTIDE SEQUENCE [LARGE SCALE GENOMIC DNA]</scope>
    <source>
        <strain evidence="7">TISTR 2562</strain>
    </source>
</reference>
<dbReference type="InterPro" id="IPR036909">
    <property type="entry name" value="Cyt_c-like_dom_sf"/>
</dbReference>
<protein>
    <submittedName>
        <fullName evidence="6">C-type cytochrome</fullName>
    </submittedName>
</protein>
<organism evidence="6 7">
    <name type="scientific">Sulfitobacter aestuarii</name>
    <dbReference type="NCBI Taxonomy" id="2161676"/>
    <lineage>
        <taxon>Bacteria</taxon>
        <taxon>Pseudomonadati</taxon>
        <taxon>Pseudomonadota</taxon>
        <taxon>Alphaproteobacteria</taxon>
        <taxon>Rhodobacterales</taxon>
        <taxon>Roseobacteraceae</taxon>
        <taxon>Sulfitobacter</taxon>
    </lineage>
</organism>
<dbReference type="Proteomes" id="UP001597474">
    <property type="component" value="Unassembled WGS sequence"/>
</dbReference>
<name>A0ABW5TXS5_9RHOB</name>
<dbReference type="Pfam" id="PF00034">
    <property type="entry name" value="Cytochrom_C"/>
    <property type="match status" value="1"/>
</dbReference>
<comment type="caution">
    <text evidence="6">The sequence shown here is derived from an EMBL/GenBank/DDBJ whole genome shotgun (WGS) entry which is preliminary data.</text>
</comment>
<evidence type="ECO:0000256" key="3">
    <source>
        <dbReference type="ARBA" id="ARBA00023004"/>
    </source>
</evidence>